<comment type="caution">
    <text evidence="2">The sequence shown here is derived from an EMBL/GenBank/DDBJ whole genome shotgun (WGS) entry which is preliminary data.</text>
</comment>
<dbReference type="InterPro" id="IPR011856">
    <property type="entry name" value="tRNA_endonuc-like_dom_sf"/>
</dbReference>
<dbReference type="AlphaFoldDB" id="A0A9X2UNM8"/>
<sequence length="673" mass="74472">MSTFVEPLVTQHLWYWLESERNWLVRSEVETGNGRIDLACKTPEGEYVGIELKAGSGLGTKLPEQVQRYAESGKFDKVYFASPSVEMARERVEASEPIPFTEVIRSVAKKLRAGISSGKYSLSRAISYVESNVPVQILSQDISYRDQEIRKHIREVAEPPSHDYNPSHEPIELREAASKISRSVLPSGLGLIEVPLQLNNGTLLSPEDALVPGGIESVRFVHEAGHLGRDAAPSLPDGEEPWVRHNIWRELGGLPEGSIPNVTESEQEDRPIDVVAFDGGVDPAEIYKGSGTGDVIGVEVKGKSSYSPERVSSQLNEYLETGVFSKVYLGVPNKLKGRARELIDGNERFAEEVGIIQTGEDGEVEIFKDAPPLNLRFDGYKRSGETLKTGYGDIEVEGGQAVSSPFVLSEWREPLTGPEGDLVIWNFDPRKSESVVHDVEELPETGHKRIDGQIKPPKRKVQPARAYLLRGYSADPFAQGQSEDREPRQGYVRLTVTCFDVDEDTPGLDLKFGGGKWEGGYASLVGDQVEHFVAALSSLEHISRTEIPCQGKCLDLRSFPFSYQDNYGHEVDRDVKKPMDLIAERSDARGTGALLQLGERRTLGTEVIMTEVQRIDLLRTIRVARHGRPSEIPGESGYQRIGPSGTDTWDKGRNKDAVHNPSCLENLDFSGAK</sequence>
<name>A0A9X2UNM8_9BACT</name>
<evidence type="ECO:0000313" key="2">
    <source>
        <dbReference type="EMBL" id="MCS4037935.1"/>
    </source>
</evidence>
<dbReference type="GO" id="GO:0003676">
    <property type="term" value="F:nucleic acid binding"/>
    <property type="evidence" value="ECO:0007669"/>
    <property type="project" value="InterPro"/>
</dbReference>
<proteinExistence type="predicted"/>
<gene>
    <name evidence="2" type="ORF">GGQ01_003024</name>
</gene>
<feature type="region of interest" description="Disordered" evidence="1">
    <location>
        <begin position="628"/>
        <end position="673"/>
    </location>
</feature>
<dbReference type="EMBL" id="JANUBF010000030">
    <property type="protein sequence ID" value="MCS4037935.1"/>
    <property type="molecule type" value="Genomic_DNA"/>
</dbReference>
<dbReference type="RefSeq" id="WP_259091218.1">
    <property type="nucleotide sequence ID" value="NZ_JANTZY010000024.1"/>
</dbReference>
<organism evidence="2 3">
    <name type="scientific">Salinibacter ruber</name>
    <dbReference type="NCBI Taxonomy" id="146919"/>
    <lineage>
        <taxon>Bacteria</taxon>
        <taxon>Pseudomonadati</taxon>
        <taxon>Rhodothermota</taxon>
        <taxon>Rhodothermia</taxon>
        <taxon>Rhodothermales</taxon>
        <taxon>Salinibacteraceae</taxon>
        <taxon>Salinibacter</taxon>
    </lineage>
</organism>
<feature type="compositionally biased region" description="Basic and acidic residues" evidence="1">
    <location>
        <begin position="648"/>
        <end position="658"/>
    </location>
</feature>
<dbReference type="Proteomes" id="UP001155040">
    <property type="component" value="Unassembled WGS sequence"/>
</dbReference>
<protein>
    <submittedName>
        <fullName evidence="2">Uncharacterized protein</fullName>
    </submittedName>
</protein>
<accession>A0A9X2UNM8</accession>
<dbReference type="Gene3D" id="3.40.1350.10">
    <property type="match status" value="1"/>
</dbReference>
<evidence type="ECO:0000256" key="1">
    <source>
        <dbReference type="SAM" id="MobiDB-lite"/>
    </source>
</evidence>
<evidence type="ECO:0000313" key="3">
    <source>
        <dbReference type="Proteomes" id="UP001155040"/>
    </source>
</evidence>
<reference evidence="2" key="1">
    <citation type="submission" date="2022-08" db="EMBL/GenBank/DDBJ databases">
        <title>Genomic Encyclopedia of Type Strains, Phase V (KMG-V): Genome sequencing to study the core and pangenomes of soil and plant-associated prokaryotes.</title>
        <authorList>
            <person name="Whitman W."/>
        </authorList>
    </citation>
    <scope>NUCLEOTIDE SEQUENCE</scope>
    <source>
        <strain evidence="2">SP3012</strain>
    </source>
</reference>